<dbReference type="Proteomes" id="UP000292298">
    <property type="component" value="Unassembled WGS sequence"/>
</dbReference>
<name>A0A4Q8D0T5_9GAMM</name>
<evidence type="ECO:0000256" key="1">
    <source>
        <dbReference type="ARBA" id="ARBA00022737"/>
    </source>
</evidence>
<dbReference type="Gene3D" id="1.25.40.10">
    <property type="entry name" value="Tetratricopeptide repeat domain"/>
    <property type="match status" value="1"/>
</dbReference>
<dbReference type="InterPro" id="IPR019734">
    <property type="entry name" value="TPR_rpt"/>
</dbReference>
<dbReference type="OrthoDB" id="9814042at2"/>
<dbReference type="InterPro" id="IPR011990">
    <property type="entry name" value="TPR-like_helical_dom_sf"/>
</dbReference>
<keyword evidence="2" id="KW-0802">TPR repeat</keyword>
<keyword evidence="1" id="KW-0677">Repeat</keyword>
<evidence type="ECO:0000256" key="2">
    <source>
        <dbReference type="ARBA" id="ARBA00022803"/>
    </source>
</evidence>
<feature type="signal peptide" evidence="3">
    <location>
        <begin position="1"/>
        <end position="21"/>
    </location>
</feature>
<gene>
    <name evidence="4" type="ORF">EV698_1158</name>
</gene>
<dbReference type="PROSITE" id="PS51257">
    <property type="entry name" value="PROKAR_LIPOPROTEIN"/>
    <property type="match status" value="1"/>
</dbReference>
<keyword evidence="3" id="KW-0732">Signal</keyword>
<accession>A0A4Q8D0T5</accession>
<dbReference type="PANTHER" id="PTHR44943:SF5">
    <property type="entry name" value="BLL7697 PROTEIN"/>
    <property type="match status" value="1"/>
</dbReference>
<evidence type="ECO:0000313" key="4">
    <source>
        <dbReference type="EMBL" id="RZU98894.1"/>
    </source>
</evidence>
<evidence type="ECO:0000313" key="5">
    <source>
        <dbReference type="Proteomes" id="UP000292298"/>
    </source>
</evidence>
<feature type="chain" id="PRO_5020693857" evidence="3">
    <location>
        <begin position="22"/>
        <end position="249"/>
    </location>
</feature>
<dbReference type="PANTHER" id="PTHR44943">
    <property type="entry name" value="CELLULOSE SYNTHASE OPERON PROTEIN C"/>
    <property type="match status" value="1"/>
</dbReference>
<dbReference type="NCBIfam" id="TIGR02521">
    <property type="entry name" value="type_IV_pilW"/>
    <property type="match status" value="1"/>
</dbReference>
<protein>
    <submittedName>
        <fullName evidence="4">Type IV pilus assembly protein PilF</fullName>
    </submittedName>
</protein>
<dbReference type="AlphaFoldDB" id="A0A4Q8D0T5"/>
<keyword evidence="5" id="KW-1185">Reference proteome</keyword>
<proteinExistence type="predicted"/>
<dbReference type="InterPro" id="IPR051685">
    <property type="entry name" value="Ycf3/AcsC/BcsC/TPR_MFPF"/>
</dbReference>
<dbReference type="Pfam" id="PF14559">
    <property type="entry name" value="TPR_19"/>
    <property type="match status" value="1"/>
</dbReference>
<dbReference type="SUPFAM" id="SSF48452">
    <property type="entry name" value="TPR-like"/>
    <property type="match status" value="1"/>
</dbReference>
<dbReference type="SMART" id="SM00028">
    <property type="entry name" value="TPR"/>
    <property type="match status" value="2"/>
</dbReference>
<comment type="caution">
    <text evidence="4">The sequence shown here is derived from an EMBL/GenBank/DDBJ whole genome shotgun (WGS) entry which is preliminary data.</text>
</comment>
<dbReference type="RefSeq" id="WP_130503170.1">
    <property type="nucleotide sequence ID" value="NZ_SHLI01000001.1"/>
</dbReference>
<reference evidence="4 5" key="1">
    <citation type="submission" date="2019-02" db="EMBL/GenBank/DDBJ databases">
        <title>Genomic Encyclopedia of Type Strains, Phase IV (KMG-IV): sequencing the most valuable type-strain genomes for metagenomic binning, comparative biology and taxonomic classification.</title>
        <authorList>
            <person name="Goeker M."/>
        </authorList>
    </citation>
    <scope>NUCLEOTIDE SEQUENCE [LARGE SCALE GENOMIC DNA]</scope>
    <source>
        <strain evidence="4 5">DSM 21056</strain>
    </source>
</reference>
<evidence type="ECO:0000256" key="3">
    <source>
        <dbReference type="SAM" id="SignalP"/>
    </source>
</evidence>
<organism evidence="4 5">
    <name type="scientific">Spiribacter vilamensis</name>
    <dbReference type="NCBI Taxonomy" id="531306"/>
    <lineage>
        <taxon>Bacteria</taxon>
        <taxon>Pseudomonadati</taxon>
        <taxon>Pseudomonadota</taxon>
        <taxon>Gammaproteobacteria</taxon>
        <taxon>Chromatiales</taxon>
        <taxon>Ectothiorhodospiraceae</taxon>
        <taxon>Spiribacter</taxon>
    </lineage>
</organism>
<dbReference type="InterPro" id="IPR013360">
    <property type="entry name" value="Pilus_4_PilW"/>
</dbReference>
<sequence length="249" mass="27385">MRSLLCVLLLLAVVGCTTRSSGPATPEQAALAAAANTDIASYHLRNGALESALAKIRQALQQNPESVDAHLVAAELWSRLDDPDRAEGHYRQALSVDERTGAALNNYAAFLCRQDRVSAALEHWDEAASDPLYNRRAMALSNAARCITDRNPPSADVTAEQYWRRALSLVPDYPLALGGMVEWSLAEGRVDAADEWYSRYTAAAEESAWGLWLGIRVARAGDHAERQGRLIERLRERFPASEQAARLTE</sequence>
<dbReference type="EMBL" id="SHLI01000001">
    <property type="protein sequence ID" value="RZU98894.1"/>
    <property type="molecule type" value="Genomic_DNA"/>
</dbReference>